<evidence type="ECO:0000256" key="2">
    <source>
        <dbReference type="SAM" id="MobiDB-lite"/>
    </source>
</evidence>
<dbReference type="Gene3D" id="3.40.50.1010">
    <property type="entry name" value="5'-nuclease"/>
    <property type="match status" value="1"/>
</dbReference>
<dbReference type="PANTHER" id="PTHR15665">
    <property type="entry name" value="ASTEROID PROTEIN"/>
    <property type="match status" value="1"/>
</dbReference>
<dbReference type="STRING" id="765440.A0A0C3ETG5"/>
<dbReference type="SUPFAM" id="SSF88723">
    <property type="entry name" value="PIN domain-like"/>
    <property type="match status" value="1"/>
</dbReference>
<feature type="region of interest" description="Disordered" evidence="2">
    <location>
        <begin position="551"/>
        <end position="579"/>
    </location>
</feature>
<dbReference type="InParanoid" id="A0A0C3ETG5"/>
<dbReference type="AlphaFoldDB" id="A0A0C3ETG5"/>
<dbReference type="OrthoDB" id="25987at2759"/>
<feature type="region of interest" description="Disordered" evidence="2">
    <location>
        <begin position="792"/>
        <end position="813"/>
    </location>
</feature>
<gene>
    <name evidence="3" type="ORF">PILCRDRAFT_826965</name>
</gene>
<feature type="region of interest" description="Disordered" evidence="2">
    <location>
        <begin position="215"/>
        <end position="236"/>
    </location>
</feature>
<reference evidence="3 4" key="1">
    <citation type="submission" date="2014-04" db="EMBL/GenBank/DDBJ databases">
        <authorList>
            <consortium name="DOE Joint Genome Institute"/>
            <person name="Kuo A."/>
            <person name="Tarkka M."/>
            <person name="Buscot F."/>
            <person name="Kohler A."/>
            <person name="Nagy L.G."/>
            <person name="Floudas D."/>
            <person name="Copeland A."/>
            <person name="Barry K.W."/>
            <person name="Cichocki N."/>
            <person name="Veneault-Fourrey C."/>
            <person name="LaButti K."/>
            <person name="Lindquist E.A."/>
            <person name="Lipzen A."/>
            <person name="Lundell T."/>
            <person name="Morin E."/>
            <person name="Murat C."/>
            <person name="Sun H."/>
            <person name="Tunlid A."/>
            <person name="Henrissat B."/>
            <person name="Grigoriev I.V."/>
            <person name="Hibbett D.S."/>
            <person name="Martin F."/>
            <person name="Nordberg H.P."/>
            <person name="Cantor M.N."/>
            <person name="Hua S.X."/>
        </authorList>
    </citation>
    <scope>NUCLEOTIDE SEQUENCE [LARGE SCALE GENOMIC DNA]</scope>
    <source>
        <strain evidence="3 4">F 1598</strain>
    </source>
</reference>
<name>A0A0C3ETG5_PILCF</name>
<keyword evidence="4" id="KW-1185">Reference proteome</keyword>
<feature type="compositionally biased region" description="Acidic residues" evidence="2">
    <location>
        <begin position="504"/>
        <end position="515"/>
    </location>
</feature>
<dbReference type="HOGENOM" id="CLU_314230_0_0_1"/>
<reference evidence="4" key="2">
    <citation type="submission" date="2015-01" db="EMBL/GenBank/DDBJ databases">
        <title>Evolutionary Origins and Diversification of the Mycorrhizal Mutualists.</title>
        <authorList>
            <consortium name="DOE Joint Genome Institute"/>
            <consortium name="Mycorrhizal Genomics Consortium"/>
            <person name="Kohler A."/>
            <person name="Kuo A."/>
            <person name="Nagy L.G."/>
            <person name="Floudas D."/>
            <person name="Copeland A."/>
            <person name="Barry K.W."/>
            <person name="Cichocki N."/>
            <person name="Veneault-Fourrey C."/>
            <person name="LaButti K."/>
            <person name="Lindquist E.A."/>
            <person name="Lipzen A."/>
            <person name="Lundell T."/>
            <person name="Morin E."/>
            <person name="Murat C."/>
            <person name="Riley R."/>
            <person name="Ohm R."/>
            <person name="Sun H."/>
            <person name="Tunlid A."/>
            <person name="Henrissat B."/>
            <person name="Grigoriev I.V."/>
            <person name="Hibbett D.S."/>
            <person name="Martin F."/>
        </authorList>
    </citation>
    <scope>NUCLEOTIDE SEQUENCE [LARGE SCALE GENOMIC DNA]</scope>
    <source>
        <strain evidence="4">F 1598</strain>
    </source>
</reference>
<protein>
    <submittedName>
        <fullName evidence="3">Uncharacterized protein</fullName>
    </submittedName>
</protein>
<accession>A0A0C3ETG5</accession>
<dbReference type="InterPro" id="IPR026832">
    <property type="entry name" value="Asteroid"/>
</dbReference>
<evidence type="ECO:0000313" key="3">
    <source>
        <dbReference type="EMBL" id="KIM75820.1"/>
    </source>
</evidence>
<sequence>MGVHGLTLYLRQNKRILAKSFEYLFSSTQRASIVVDGRSFIYELFHRSNLPWVYGGEYRELENLIVTVVQAWINVGLKVYMVFDGATPELKFQTVVSRLTQSHVQPSLLFFRTSHASRSTRRFLHEARIIPPLVFPTCIHALQTMLDKTDALEIHYADEEGDTYCVDLAGRVGGFVVGNDSDFAVLNSEGYLGFIPFEDMVWTFFDNAAQNDEDDGDFQTVRKSKGKKTTRDPRLGKGLIPPDIASDLTLSFIVYKPSELAAHLKLPVTLLPLLGALVGNDFSNQPSSSRNVQSLFFQRQLTLPQRINHVASTLNSILSDSSQKRKPKYQVGSVMDLIDKAVDALLLPSRSALGSGEVENIITTVVEATLQYAIPKYEGETHGQAGLWPTPVCALHEPDVCPLLPFFSRSLSSNEPSEDESEEQTMREEVRALYVRAYRTGWLSRNIMHILSTGTSWPRPFLENPDLETVARTIGRPIQQWSYAILEDGVGLPKRPGENGKLADEEESSVEDEIDEDELVDVVEEDSETESLEGGTDGDPLAFLRGELERLRKPGDDEVPEPPTSSSSSRASRSPRPKTIVEYVRRGTRITGEEVTAPFLADLLGSIPTNDFDSQIPLQLRSKWDRLTVFLHALGSNTSSMNSLPSEQLMIALALRWVVRVVGDRARSSEGSKDREKERWTKTEARAFLASFPWIAGPVLANDNPPSTEVLPPIVDRNIQLMAQVLMAFESISDLCQVLLLTDRVPARSHLLSGKQFHSFLTGVKSPAAADIPDGLWNACMEGLEDAYGEERAKKGSKVKATTAENATSSEKGIISRKSASHRGLFALLGDVEA</sequence>
<dbReference type="PANTHER" id="PTHR15665:SF1">
    <property type="entry name" value="PROTEIN ASTEROID HOMOLOG 1"/>
    <property type="match status" value="1"/>
</dbReference>
<organism evidence="3 4">
    <name type="scientific">Piloderma croceum (strain F 1598)</name>
    <dbReference type="NCBI Taxonomy" id="765440"/>
    <lineage>
        <taxon>Eukaryota</taxon>
        <taxon>Fungi</taxon>
        <taxon>Dikarya</taxon>
        <taxon>Basidiomycota</taxon>
        <taxon>Agaricomycotina</taxon>
        <taxon>Agaricomycetes</taxon>
        <taxon>Agaricomycetidae</taxon>
        <taxon>Atheliales</taxon>
        <taxon>Atheliaceae</taxon>
        <taxon>Piloderma</taxon>
    </lineage>
</organism>
<evidence type="ECO:0000256" key="1">
    <source>
        <dbReference type="ARBA" id="ARBA00007398"/>
    </source>
</evidence>
<proteinExistence type="inferred from homology"/>
<dbReference type="Proteomes" id="UP000054166">
    <property type="component" value="Unassembled WGS sequence"/>
</dbReference>
<evidence type="ECO:0000313" key="4">
    <source>
        <dbReference type="Proteomes" id="UP000054166"/>
    </source>
</evidence>
<dbReference type="EMBL" id="KN833042">
    <property type="protein sequence ID" value="KIM75820.1"/>
    <property type="molecule type" value="Genomic_DNA"/>
</dbReference>
<feature type="compositionally biased region" description="Low complexity" evidence="2">
    <location>
        <begin position="564"/>
        <end position="574"/>
    </location>
</feature>
<dbReference type="InterPro" id="IPR029060">
    <property type="entry name" value="PIN-like_dom_sf"/>
</dbReference>
<comment type="similarity">
    <text evidence="1">Belongs to the asteroid family.</text>
</comment>
<feature type="region of interest" description="Disordered" evidence="2">
    <location>
        <begin position="490"/>
        <end position="515"/>
    </location>
</feature>